<proteinExistence type="predicted"/>
<sequence>MDRSPEAFHALLSEETWRTSATNNIWFSVFIGKRELIFFKTYSGGKLEGDLSKSKYSPAPIDTRNPRGVTSTLPVSCARTLVPHAGPARTGAVRDTYVTTTVNNSSSHKQDKLTNVTVTVQLVSVEHNWLKQLLDPNFDAPTSNNKYRCWPMY</sequence>
<evidence type="ECO:0000313" key="1">
    <source>
        <dbReference type="EMBL" id="GBP53618.1"/>
    </source>
</evidence>
<comment type="caution">
    <text evidence="1">The sequence shown here is derived from an EMBL/GenBank/DDBJ whole genome shotgun (WGS) entry which is preliminary data.</text>
</comment>
<dbReference type="Proteomes" id="UP000299102">
    <property type="component" value="Unassembled WGS sequence"/>
</dbReference>
<keyword evidence="2" id="KW-1185">Reference proteome</keyword>
<accession>A0A4C1WQF4</accession>
<name>A0A4C1WQF4_EUMVA</name>
<dbReference type="AlphaFoldDB" id="A0A4C1WQF4"/>
<organism evidence="1 2">
    <name type="scientific">Eumeta variegata</name>
    <name type="common">Bagworm moth</name>
    <name type="synonym">Eumeta japonica</name>
    <dbReference type="NCBI Taxonomy" id="151549"/>
    <lineage>
        <taxon>Eukaryota</taxon>
        <taxon>Metazoa</taxon>
        <taxon>Ecdysozoa</taxon>
        <taxon>Arthropoda</taxon>
        <taxon>Hexapoda</taxon>
        <taxon>Insecta</taxon>
        <taxon>Pterygota</taxon>
        <taxon>Neoptera</taxon>
        <taxon>Endopterygota</taxon>
        <taxon>Lepidoptera</taxon>
        <taxon>Glossata</taxon>
        <taxon>Ditrysia</taxon>
        <taxon>Tineoidea</taxon>
        <taxon>Psychidae</taxon>
        <taxon>Oiketicinae</taxon>
        <taxon>Eumeta</taxon>
    </lineage>
</organism>
<dbReference type="EMBL" id="BGZK01000630">
    <property type="protein sequence ID" value="GBP53618.1"/>
    <property type="molecule type" value="Genomic_DNA"/>
</dbReference>
<gene>
    <name evidence="1" type="ORF">EVAR_38590_1</name>
</gene>
<protein>
    <submittedName>
        <fullName evidence="1">Uncharacterized protein</fullName>
    </submittedName>
</protein>
<reference evidence="1 2" key="1">
    <citation type="journal article" date="2019" name="Commun. Biol.">
        <title>The bagworm genome reveals a unique fibroin gene that provides high tensile strength.</title>
        <authorList>
            <person name="Kono N."/>
            <person name="Nakamura H."/>
            <person name="Ohtoshi R."/>
            <person name="Tomita M."/>
            <person name="Numata K."/>
            <person name="Arakawa K."/>
        </authorList>
    </citation>
    <scope>NUCLEOTIDE SEQUENCE [LARGE SCALE GENOMIC DNA]</scope>
</reference>
<evidence type="ECO:0000313" key="2">
    <source>
        <dbReference type="Proteomes" id="UP000299102"/>
    </source>
</evidence>